<comment type="caution">
    <text evidence="2">The sequence shown here is derived from an EMBL/GenBank/DDBJ whole genome shotgun (WGS) entry which is preliminary data.</text>
</comment>
<sequence>MTERRSQARAAVRAFVSAAAAVLLFHGIAVPYGHLGLPPGPGPLAASQQADHDGCPEPEEQPSATGWAKPPPPPSRHGHPSQRTRAAGRAAGPARPLVSGVSPVRWTRPAGPRLPVIRC</sequence>
<gene>
    <name evidence="2" type="ORF">ACFO8L_08245</name>
</gene>
<feature type="region of interest" description="Disordered" evidence="1">
    <location>
        <begin position="36"/>
        <end position="119"/>
    </location>
</feature>
<protein>
    <recommendedName>
        <fullName evidence="4">Secreted protein</fullName>
    </recommendedName>
</protein>
<reference evidence="3" key="1">
    <citation type="journal article" date="2019" name="Int. J. Syst. Evol. Microbiol.">
        <title>The Global Catalogue of Microorganisms (GCM) 10K type strain sequencing project: providing services to taxonomists for standard genome sequencing and annotation.</title>
        <authorList>
            <consortium name="The Broad Institute Genomics Platform"/>
            <consortium name="The Broad Institute Genome Sequencing Center for Infectious Disease"/>
            <person name="Wu L."/>
            <person name="Ma J."/>
        </authorList>
    </citation>
    <scope>NUCLEOTIDE SEQUENCE [LARGE SCALE GENOMIC DNA]</scope>
    <source>
        <strain evidence="3">CCUG 49560</strain>
    </source>
</reference>
<keyword evidence="3" id="KW-1185">Reference proteome</keyword>
<evidence type="ECO:0000313" key="3">
    <source>
        <dbReference type="Proteomes" id="UP001595891"/>
    </source>
</evidence>
<organism evidence="2 3">
    <name type="scientific">Sphaerisporangium corydalis</name>
    <dbReference type="NCBI Taxonomy" id="1441875"/>
    <lineage>
        <taxon>Bacteria</taxon>
        <taxon>Bacillati</taxon>
        <taxon>Actinomycetota</taxon>
        <taxon>Actinomycetes</taxon>
        <taxon>Streptosporangiales</taxon>
        <taxon>Streptosporangiaceae</taxon>
        <taxon>Sphaerisporangium</taxon>
    </lineage>
</organism>
<dbReference type="RefSeq" id="WP_262841691.1">
    <property type="nucleotide sequence ID" value="NZ_JANZYP010000006.1"/>
</dbReference>
<dbReference type="EMBL" id="JBHSFN010000004">
    <property type="protein sequence ID" value="MFC4586059.1"/>
    <property type="molecule type" value="Genomic_DNA"/>
</dbReference>
<dbReference type="Proteomes" id="UP001595891">
    <property type="component" value="Unassembled WGS sequence"/>
</dbReference>
<name>A0ABV9ECR9_9ACTN</name>
<evidence type="ECO:0000256" key="1">
    <source>
        <dbReference type="SAM" id="MobiDB-lite"/>
    </source>
</evidence>
<evidence type="ECO:0008006" key="4">
    <source>
        <dbReference type="Google" id="ProtNLM"/>
    </source>
</evidence>
<proteinExistence type="predicted"/>
<evidence type="ECO:0000313" key="2">
    <source>
        <dbReference type="EMBL" id="MFC4586059.1"/>
    </source>
</evidence>
<feature type="compositionally biased region" description="Low complexity" evidence="1">
    <location>
        <begin position="85"/>
        <end position="96"/>
    </location>
</feature>
<accession>A0ABV9ECR9</accession>